<evidence type="ECO:0000259" key="3">
    <source>
        <dbReference type="Pfam" id="PF21307"/>
    </source>
</evidence>
<dbReference type="InterPro" id="IPR049053">
    <property type="entry name" value="AFCA-like_C"/>
</dbReference>
<sequence length="791" mass="85886">MRRFLRAASLVLCLGFATAKEVPLRLVYDEPAADWESQGLPIGNGAMGAMIMGGVGEDRIQFNEKTLWTGGPGSKEGYDYGLPGEAIRAKVDAVAAAIAEDGSMTPEAVAERLGHGAAGYGHYQSFGDLVIEAGGADTTGYVRTLDLDRGEARVAYSQDGANVRRTYLASYPDDVLVVRYETSAREGFAARVSLSVPDNRTFEVETEGGGLNAHGALEENGLRWATSLMVVPEGGEVRSDGAALMVEGASAFTVYLAAGTDYALDHPDYRGEDPIPRVTGRAQAAAGRGYEAVHLRHRLDYDGLFDAFSLDIGQGTPKRSTDDLLAGYAEASAAERAYLEVLYLQYGRYLLIASSRPGSLPANLQGVWNNSATPPWNADYHVNINLQMNYWLADPLGLGGLNEPLFAFTEALAEAGEASARQVMDAPGWAVFLNTNPWGYTGLITWPTAFWQPEANAWLCQHLFEHYRYTLDEEFLRERAYPVMRGAAEFWLASLREDPSDKRLVVSPSYSPEHGSFTAGAAMSQQIVNDLFVSTLEASRKVGDAAMAGRLEDALARLDPGLRIGSWGQLQEWKEDIDDPADDHRHVSHLFALHPGRQIDVSAQPALAAAARTSLDARGDGGTGWSKAWKINLWARLRNGDRAYALFGEQLTGSTLPNLLDTHPPFQIDGNFGASSGLAEMLVQSQHGRLALLPALPSAWPDGEAKGLRARGALTIDLFWKSGRLTKTTLHAGRTGEVLLDDLPFEGRMRILSKGKDVTKRVLQNGPIDRVLTVESGHTYELLPVSTKTDE</sequence>
<feature type="signal peptide" evidence="1">
    <location>
        <begin position="1"/>
        <end position="19"/>
    </location>
</feature>
<keyword evidence="1" id="KW-0732">Signal</keyword>
<dbReference type="InterPro" id="IPR012341">
    <property type="entry name" value="6hp_glycosidase-like_sf"/>
</dbReference>
<evidence type="ECO:0000259" key="2">
    <source>
        <dbReference type="Pfam" id="PF14498"/>
    </source>
</evidence>
<dbReference type="GO" id="GO:0004560">
    <property type="term" value="F:alpha-L-fucosidase activity"/>
    <property type="evidence" value="ECO:0007669"/>
    <property type="project" value="UniProtKB-EC"/>
</dbReference>
<dbReference type="SUPFAM" id="SSF48208">
    <property type="entry name" value="Six-hairpin glycosidases"/>
    <property type="match status" value="1"/>
</dbReference>
<protein>
    <submittedName>
        <fullName evidence="5">Alpha-L-fucosidase 2</fullName>
        <ecNumber evidence="5">3.2.1.51</ecNumber>
    </submittedName>
</protein>
<dbReference type="EMBL" id="JACHOB010000001">
    <property type="protein sequence ID" value="MBB4657604.1"/>
    <property type="molecule type" value="Genomic_DNA"/>
</dbReference>
<dbReference type="InterPro" id="IPR008928">
    <property type="entry name" value="6-hairpin_glycosidase_sf"/>
</dbReference>
<evidence type="ECO:0000313" key="5">
    <source>
        <dbReference type="EMBL" id="MBB4657604.1"/>
    </source>
</evidence>
<dbReference type="Gene3D" id="1.50.10.10">
    <property type="match status" value="1"/>
</dbReference>
<dbReference type="Proteomes" id="UP000563524">
    <property type="component" value="Unassembled WGS sequence"/>
</dbReference>
<gene>
    <name evidence="5" type="ORF">GGQ59_000104</name>
</gene>
<organism evidence="5 6">
    <name type="scientific">Parvularcula dongshanensis</name>
    <dbReference type="NCBI Taxonomy" id="1173995"/>
    <lineage>
        <taxon>Bacteria</taxon>
        <taxon>Pseudomonadati</taxon>
        <taxon>Pseudomonadota</taxon>
        <taxon>Alphaproteobacteria</taxon>
        <taxon>Parvularculales</taxon>
        <taxon>Parvularculaceae</taxon>
        <taxon>Parvularcula</taxon>
    </lineage>
</organism>
<dbReference type="GO" id="GO:0005975">
    <property type="term" value="P:carbohydrate metabolic process"/>
    <property type="evidence" value="ECO:0007669"/>
    <property type="project" value="InterPro"/>
</dbReference>
<dbReference type="RefSeq" id="WP_221400810.1">
    <property type="nucleotide sequence ID" value="NZ_JACHOB010000001.1"/>
</dbReference>
<evidence type="ECO:0000313" key="6">
    <source>
        <dbReference type="Proteomes" id="UP000563524"/>
    </source>
</evidence>
<feature type="domain" description="Alpha fucosidase A-like C-terminal" evidence="3">
    <location>
        <begin position="684"/>
        <end position="782"/>
    </location>
</feature>
<evidence type="ECO:0000256" key="1">
    <source>
        <dbReference type="SAM" id="SignalP"/>
    </source>
</evidence>
<dbReference type="Pfam" id="PF14498">
    <property type="entry name" value="Glyco_hyd_65N_2"/>
    <property type="match status" value="1"/>
</dbReference>
<feature type="chain" id="PRO_5032672829" evidence="1">
    <location>
        <begin position="20"/>
        <end position="791"/>
    </location>
</feature>
<evidence type="ECO:0000259" key="4">
    <source>
        <dbReference type="Pfam" id="PF22124"/>
    </source>
</evidence>
<dbReference type="AlphaFoldDB" id="A0A840I021"/>
<comment type="caution">
    <text evidence="5">The sequence shown here is derived from an EMBL/GenBank/DDBJ whole genome shotgun (WGS) entry which is preliminary data.</text>
</comment>
<dbReference type="PANTHER" id="PTHR31084">
    <property type="entry name" value="ALPHA-L-FUCOSIDASE 2"/>
    <property type="match status" value="1"/>
</dbReference>
<dbReference type="Pfam" id="PF21307">
    <property type="entry name" value="Glyco_hydro_95_C"/>
    <property type="match status" value="1"/>
</dbReference>
<dbReference type="PANTHER" id="PTHR31084:SF0">
    <property type="entry name" value="ALPHA-L-FUCOSIDASE 2"/>
    <property type="match status" value="1"/>
</dbReference>
<dbReference type="InterPro" id="IPR054363">
    <property type="entry name" value="GH95_cat"/>
</dbReference>
<keyword evidence="5" id="KW-0378">Hydrolase</keyword>
<dbReference type="InterPro" id="IPR016518">
    <property type="entry name" value="Alpha-L-fucosidase"/>
</dbReference>
<name>A0A840I021_9PROT</name>
<dbReference type="Gene3D" id="2.70.98.50">
    <property type="entry name" value="putative glycoside hydrolase family protein from bacillus halodurans"/>
    <property type="match status" value="1"/>
</dbReference>
<dbReference type="InterPro" id="IPR027414">
    <property type="entry name" value="GH95_N_dom"/>
</dbReference>
<feature type="domain" description="Glycosyl hydrolase family 95 catalytic" evidence="4">
    <location>
        <begin position="290"/>
        <end position="682"/>
    </location>
</feature>
<dbReference type="Pfam" id="PF22124">
    <property type="entry name" value="Glyco_hydro_95_cat"/>
    <property type="match status" value="1"/>
</dbReference>
<dbReference type="EC" id="3.2.1.51" evidence="5"/>
<accession>A0A840I021</accession>
<keyword evidence="6" id="KW-1185">Reference proteome</keyword>
<reference evidence="5 6" key="1">
    <citation type="submission" date="2020-08" db="EMBL/GenBank/DDBJ databases">
        <title>Genomic Encyclopedia of Type Strains, Phase IV (KMG-IV): sequencing the most valuable type-strain genomes for metagenomic binning, comparative biology and taxonomic classification.</title>
        <authorList>
            <person name="Goeker M."/>
        </authorList>
    </citation>
    <scope>NUCLEOTIDE SEQUENCE [LARGE SCALE GENOMIC DNA]</scope>
    <source>
        <strain evidence="5 6">DSM 102850</strain>
    </source>
</reference>
<proteinExistence type="predicted"/>
<dbReference type="PIRSF" id="PIRSF007663">
    <property type="entry name" value="UCP007663"/>
    <property type="match status" value="1"/>
</dbReference>
<keyword evidence="5" id="KW-0326">Glycosidase</keyword>
<feature type="domain" description="Glycosyl hydrolase family 95 N-terminal" evidence="2">
    <location>
        <begin position="26"/>
        <end position="263"/>
    </location>
</feature>